<accession>A0ACC2QKZ8</accession>
<organism evidence="1 2">
    <name type="scientific">Mythimna loreyi</name>
    <dbReference type="NCBI Taxonomy" id="667449"/>
    <lineage>
        <taxon>Eukaryota</taxon>
        <taxon>Metazoa</taxon>
        <taxon>Ecdysozoa</taxon>
        <taxon>Arthropoda</taxon>
        <taxon>Hexapoda</taxon>
        <taxon>Insecta</taxon>
        <taxon>Pterygota</taxon>
        <taxon>Neoptera</taxon>
        <taxon>Endopterygota</taxon>
        <taxon>Lepidoptera</taxon>
        <taxon>Glossata</taxon>
        <taxon>Ditrysia</taxon>
        <taxon>Noctuoidea</taxon>
        <taxon>Noctuidae</taxon>
        <taxon>Noctuinae</taxon>
        <taxon>Hadenini</taxon>
        <taxon>Mythimna</taxon>
    </lineage>
</organism>
<name>A0ACC2QKZ8_9NEOP</name>
<protein>
    <submittedName>
        <fullName evidence="1">Uncharacterized protein</fullName>
    </submittedName>
</protein>
<evidence type="ECO:0000313" key="2">
    <source>
        <dbReference type="Proteomes" id="UP001231649"/>
    </source>
</evidence>
<proteinExistence type="predicted"/>
<dbReference type="Proteomes" id="UP001231649">
    <property type="component" value="Chromosome 13"/>
</dbReference>
<dbReference type="EMBL" id="CM056789">
    <property type="protein sequence ID" value="KAJ8718565.1"/>
    <property type="molecule type" value="Genomic_DNA"/>
</dbReference>
<keyword evidence="2" id="KW-1185">Reference proteome</keyword>
<reference evidence="1" key="1">
    <citation type="submission" date="2023-03" db="EMBL/GenBank/DDBJ databases">
        <title>Chromosome-level genomes of two armyworms, Mythimna separata and Mythimna loreyi, provide insights into the biosynthesis and reception of sex pheromones.</title>
        <authorList>
            <person name="Zhao H."/>
        </authorList>
    </citation>
    <scope>NUCLEOTIDE SEQUENCE</scope>
    <source>
        <strain evidence="1">BeijingLab</strain>
    </source>
</reference>
<sequence>MCENSEVSYLDGEVVWVKLGSCFWPGEVVGPEKLPPDVLPSFRKPPIAVVKFFQEDTYEYVKNASSIFKYNCSRKNEFINKGLYAFRTKRGHMEKFPEDVIRAETAVGGDIEILTRDEFQEKKKESYAGIFGDPQKKTPGFGKKGKPAGRGQSAEPLRNRTPFKKGTDKADYKVHILVQGNKTSTDNGSTETKAPTPSTSAEPTLNNTEDVRLSTEEKEKQENVDEPVPSCSTPTASTSAASTPVSSSGPRIYSCHACPFTTVRLNVLILHSKTHSVSFTPYTPSPVRKKVTTKAVTKSTPETPNKTPKARKPREKKVKVVKEVKEPKKTPQPNKKRPSDSENNHTETKKVKTDEEIKSSLLADWDDGDEESNDESSTTIMAGSPEVPEATESPAVPTSAELSSVQLLPELSSPTEKKSDSSPTSEKPESSDHDSKYEFCEDEDWPLEVDGGRKIPRVKNPKRKEDTKSISLDDDDMAREVAELLNKTTVPELPSAPEPLKVEENFPEPSIVKSPDKQEKSPEKSDKPPETPPTKAIFKTKTFFRSRHSRSQDAIGKYVAEQLNANAVERMDISESEINGSEVVSSPEARESPPIEHVKVARLAPKIQLKKMKAELREKSNFENFGDITDFSKFTDMAETSKIVAQTITSPKVKDKGNRLLQDVLYPTQEIKPVNTDIPDPIKVNINRESIEDAVHKTEMIGFTSYKPENLDERINYVNRNIKDTTNKTEVIEDMTNTEILVSTTNNMESTVDAVKTDIIEEMINNHASINTPHIEEDHTNKVVDVVVQETSEAPVMEVTFDRTEEVEETPVATENVEVTAVEEVVYDKMEEETVEENIEVVHSRTDEIADGKMDVAEEVVDEVDTSAPVVKFPETIVQKSYEPYMNESTASAVDALLSVSREADRVTRVISDDPPEDLFEDDNKDNSGTCNENDFNAAINVQDTRNGVQYSEPEKYLEVKDTPEVNNDLNVITTEDHSEVVEDTIITSEETNVPTIHEMDIMTSEQTEIVSSNFVDNVSTCVIDNVTNNVIESIPSESDLQIAETLINLPSTAVQNKTSNDVQTEQLNVPINEEIIEEQLPPSHPPEEMVIEEKPHEIIIEPILHQQKSLLISNNENLIRFETEQEKSENLNAAQSLVQMSESIDHKINIDHSLTSSVNNNKAISDKGLFTVKRNNGLDSMHTVEQKLASMSNDNNSEHKNGKSSKVETSSSRLLKILEEPCTPKFANKSAATKPSIMTGKEKILNFDVAKTSFKNKPESPKQKIIIRRTTPNKHMINNMSEITTPDKIILSRSSNTAQDGSVQTYTIQTTPETPSDANTIIIQQKIRKIAKPPAKIQKIKPSNSLVPPLNETSKIINDTATDDAMFDINSMPIVLSEDLLTPESIEKMPIVMSDGNIITHTPNPPKLVKTKQAVENEKIAISATPNKSEMKTLLMNPVSDGNKVSTPNILSKSSKLRGAKPMLVIDKTTGKQKIIMTKGETNVKEVKQPPTLIQSVPQTTGKSEKFIILPTPNSPRPGRTQKIVIDPQTGKAHVLVAKGAEPQLTATENKPVSAKLIPSSTETSAPGNTVMIITNAQGAQSRIVLTPEHEKMLFPKKQQPNVSQLKNIAHRISTNPGASQKSLVTTMAHAKTQNVGPVKTQTRIVPKQKSAIITSKGQLIVGGRVATATQNIAPMPEIRPVPKRIMASEPKKLVQTIQKTSSEPLIFLQQKSGAVMQLTAAQFEHLQRTGQIVQRTSAPPLQEKVVVQKTITISPNEAGVPTVHKPRVRKTVSESPTPAKKMKQEIAIAPAPLSHVPPALAPFSNNNPTLVPSVSNTVSVATTNTYPEFENFEELLPSTAIVRQQPEPALAAPPPPEPVAAPPAGLVDSQLLAVPGEHFGGPCGCFYLCIEDNGTFTPVDNRPLILENNQLVPMPEPVPVAQPERRDILEAALANSEVFHADSARDEAPDFRDLNANVSVHCRVSETSTTLNQPIMTPVEVPSKVDSEPTVPSNLEDGLAVIGVTPPTVPTSLELPITVTDPRIAPAKTTDPLSNNNYGAGVSLLPSPNTEMTYVTTDDVPMTGPISMPLLTEEESVGKSMPILTDDITERTVSSVDSAVGSPSSIDVRESETEDGGQWSRRLLTPGSDTSEASAEIPLQPAIQLTVSELSRHS</sequence>
<gene>
    <name evidence="1" type="ORF">PYW08_002802</name>
</gene>
<evidence type="ECO:0000313" key="1">
    <source>
        <dbReference type="EMBL" id="KAJ8718565.1"/>
    </source>
</evidence>
<comment type="caution">
    <text evidence="1">The sequence shown here is derived from an EMBL/GenBank/DDBJ whole genome shotgun (WGS) entry which is preliminary data.</text>
</comment>